<protein>
    <submittedName>
        <fullName evidence="2">Putative membrane protein</fullName>
    </submittedName>
</protein>
<feature type="transmembrane region" description="Helical" evidence="1">
    <location>
        <begin position="188"/>
        <end position="208"/>
    </location>
</feature>
<evidence type="ECO:0000256" key="1">
    <source>
        <dbReference type="SAM" id="Phobius"/>
    </source>
</evidence>
<evidence type="ECO:0000313" key="3">
    <source>
        <dbReference type="Proteomes" id="UP000238034"/>
    </source>
</evidence>
<dbReference type="RefSeq" id="WP_245925431.1">
    <property type="nucleotide sequence ID" value="NZ_PVTH01000002.1"/>
</dbReference>
<dbReference type="EMBL" id="PVTH01000002">
    <property type="protein sequence ID" value="PRY54550.1"/>
    <property type="molecule type" value="Genomic_DNA"/>
</dbReference>
<proteinExistence type="predicted"/>
<keyword evidence="1" id="KW-1133">Transmembrane helix</keyword>
<keyword evidence="3" id="KW-1185">Reference proteome</keyword>
<dbReference type="PANTHER" id="PTHR39419">
    <property type="entry name" value="SLL0814 PROTEIN"/>
    <property type="match status" value="1"/>
</dbReference>
<dbReference type="InterPro" id="IPR007354">
    <property type="entry name" value="CruF-like"/>
</dbReference>
<dbReference type="Proteomes" id="UP000238034">
    <property type="component" value="Unassembled WGS sequence"/>
</dbReference>
<feature type="transmembrane region" description="Helical" evidence="1">
    <location>
        <begin position="31"/>
        <end position="49"/>
    </location>
</feature>
<dbReference type="AlphaFoldDB" id="A0A2T0U9F2"/>
<evidence type="ECO:0000313" key="2">
    <source>
        <dbReference type="EMBL" id="PRY54550.1"/>
    </source>
</evidence>
<keyword evidence="1" id="KW-0472">Membrane</keyword>
<reference evidence="2 3" key="1">
    <citation type="submission" date="2018-03" db="EMBL/GenBank/DDBJ databases">
        <title>Genomic Encyclopedia of Type Strains, Phase III (KMG-III): the genomes of soil and plant-associated and newly described type strains.</title>
        <authorList>
            <person name="Whitman W."/>
        </authorList>
    </citation>
    <scope>NUCLEOTIDE SEQUENCE [LARGE SCALE GENOMIC DNA]</scope>
    <source>
        <strain evidence="2 3">CGMCC 1.9313</strain>
    </source>
</reference>
<comment type="caution">
    <text evidence="2">The sequence shown here is derived from an EMBL/GenBank/DDBJ whole genome shotgun (WGS) entry which is preliminary data.</text>
</comment>
<sequence>MIIRYKTCSSLIVLFYSVGLLGFLYPPAVPLFKQLVPFHLLLMTGLLIANQHVRNQSFWLFLGVAYVAGFLIEMVGTQTGMVFGSYFYGETLGYKIFNTPLMIGVNWFLVIYSVGMALSELKVENVYAFILLGASSVTLLDFFIEPVAMKFDYWDWAGGVVPVQNYVVWFIFSALLLLVFYKSYFPKISSSAAVLFVVQFLFFLILYLNV</sequence>
<feature type="transmembrane region" description="Helical" evidence="1">
    <location>
        <begin position="7"/>
        <end position="25"/>
    </location>
</feature>
<name>A0A2T0U9F2_9SPHI</name>
<organism evidence="2 3">
    <name type="scientific">Arcticibacter pallidicorallinus</name>
    <dbReference type="NCBI Taxonomy" id="1259464"/>
    <lineage>
        <taxon>Bacteria</taxon>
        <taxon>Pseudomonadati</taxon>
        <taxon>Bacteroidota</taxon>
        <taxon>Sphingobacteriia</taxon>
        <taxon>Sphingobacteriales</taxon>
        <taxon>Sphingobacteriaceae</taxon>
        <taxon>Arcticibacter</taxon>
    </lineage>
</organism>
<feature type="transmembrane region" description="Helical" evidence="1">
    <location>
        <begin position="96"/>
        <end position="114"/>
    </location>
</feature>
<feature type="transmembrane region" description="Helical" evidence="1">
    <location>
        <begin position="126"/>
        <end position="144"/>
    </location>
</feature>
<dbReference type="PANTHER" id="PTHR39419:SF1">
    <property type="entry name" value="SLL0814 PROTEIN"/>
    <property type="match status" value="1"/>
</dbReference>
<accession>A0A2T0U9F2</accession>
<dbReference type="Pfam" id="PF04240">
    <property type="entry name" value="Caroten_synth"/>
    <property type="match status" value="1"/>
</dbReference>
<feature type="transmembrane region" description="Helical" evidence="1">
    <location>
        <begin position="164"/>
        <end position="181"/>
    </location>
</feature>
<keyword evidence="1" id="KW-0812">Transmembrane</keyword>
<gene>
    <name evidence="2" type="ORF">B0I27_102317</name>
</gene>
<feature type="transmembrane region" description="Helical" evidence="1">
    <location>
        <begin position="58"/>
        <end position="76"/>
    </location>
</feature>